<proteinExistence type="predicted"/>
<dbReference type="PANTHER" id="PTHR42895">
    <property type="entry name" value="IRON-SULFUR CLUSTER-BINDING PROTEIN-RELATED"/>
    <property type="match status" value="1"/>
</dbReference>
<organism evidence="2 3">
    <name type="scientific">Desulfolithobacter dissulfuricans</name>
    <dbReference type="NCBI Taxonomy" id="2795293"/>
    <lineage>
        <taxon>Bacteria</taxon>
        <taxon>Pseudomonadati</taxon>
        <taxon>Thermodesulfobacteriota</taxon>
        <taxon>Desulfobulbia</taxon>
        <taxon>Desulfobulbales</taxon>
        <taxon>Desulfobulbaceae</taxon>
        <taxon>Desulfolithobacter</taxon>
    </lineage>
</organism>
<dbReference type="Pfam" id="PF13237">
    <property type="entry name" value="Fer4_10"/>
    <property type="match status" value="1"/>
</dbReference>
<dbReference type="Proteomes" id="UP001063350">
    <property type="component" value="Chromosome"/>
</dbReference>
<dbReference type="AlphaFoldDB" id="A0A915U221"/>
<dbReference type="PANTHER" id="PTHR42895:SF1">
    <property type="entry name" value="IRON-SULFUR CLUSTER PROTEIN"/>
    <property type="match status" value="1"/>
</dbReference>
<dbReference type="RefSeq" id="WP_267926128.1">
    <property type="nucleotide sequence ID" value="NZ_AP024233.1"/>
</dbReference>
<dbReference type="KEGG" id="ddu:GF1_17510"/>
<sequence>MKVVRKIIEIDEELCTGCGDCVPDCAEGSLQIIDGKARLVGENLCDGLGACLGSCPTGALRIVEREAEEFDEEAVEKYLEELKKQKEQPAAATGGCPSSQLKTMQPINPCQAANVPQSQIGSALSHWPVQIRLIPPTAPFLENCDLLIAADCCAVSYGALQDDFVKGRIVMMGCPKFDDQQMYVDRFTELFRTRKLNTVTILIMEVPCCSSMLQIVRKAYDDAGASVPVRQVVISTQGQILDDRSW</sequence>
<evidence type="ECO:0000259" key="1">
    <source>
        <dbReference type="PROSITE" id="PS51379"/>
    </source>
</evidence>
<feature type="domain" description="4Fe-4S ferredoxin-type" evidence="1">
    <location>
        <begin position="6"/>
        <end position="35"/>
    </location>
</feature>
<protein>
    <submittedName>
        <fullName evidence="2">4Fe-4S ferredoxin</fullName>
    </submittedName>
</protein>
<gene>
    <name evidence="2" type="ORF">GF1_17510</name>
</gene>
<accession>A0A915U221</accession>
<reference evidence="2" key="1">
    <citation type="submission" date="2020-12" db="EMBL/GenBank/DDBJ databases">
        <title>Desulfobium dissulfuricans gen. nov., sp. nov., a novel mesophilic, sulfate-reducing bacterium isolated from a deep-sea hydrothermal vent.</title>
        <authorList>
            <person name="Hashimoto Y."/>
            <person name="Tame A."/>
            <person name="Sawayama S."/>
            <person name="Miyazaki J."/>
            <person name="Takai K."/>
            <person name="Nakagawa S."/>
        </authorList>
    </citation>
    <scope>NUCLEOTIDE SEQUENCE</scope>
    <source>
        <strain evidence="2">GF1</strain>
    </source>
</reference>
<feature type="domain" description="4Fe-4S ferredoxin-type" evidence="1">
    <location>
        <begin position="36"/>
        <end position="65"/>
    </location>
</feature>
<dbReference type="PROSITE" id="PS51379">
    <property type="entry name" value="4FE4S_FER_2"/>
    <property type="match status" value="2"/>
</dbReference>
<dbReference type="InterPro" id="IPR052911">
    <property type="entry name" value="Corrinoid_activation_enz"/>
</dbReference>
<dbReference type="EMBL" id="AP024233">
    <property type="protein sequence ID" value="BCO09375.1"/>
    <property type="molecule type" value="Genomic_DNA"/>
</dbReference>
<dbReference type="InterPro" id="IPR017896">
    <property type="entry name" value="4Fe4S_Fe-S-bd"/>
</dbReference>
<evidence type="ECO:0000313" key="2">
    <source>
        <dbReference type="EMBL" id="BCO09375.1"/>
    </source>
</evidence>
<name>A0A915U221_9BACT</name>
<dbReference type="SUPFAM" id="SSF54862">
    <property type="entry name" value="4Fe-4S ferredoxins"/>
    <property type="match status" value="1"/>
</dbReference>
<evidence type="ECO:0000313" key="3">
    <source>
        <dbReference type="Proteomes" id="UP001063350"/>
    </source>
</evidence>
<dbReference type="Gene3D" id="3.30.70.20">
    <property type="match status" value="1"/>
</dbReference>
<keyword evidence="3" id="KW-1185">Reference proteome</keyword>